<dbReference type="RefSeq" id="WP_305516596.1">
    <property type="nucleotide sequence ID" value="NZ_JAUPEV010000002.1"/>
</dbReference>
<dbReference type="Pfam" id="PF13103">
    <property type="entry name" value="TonB_2"/>
    <property type="match status" value="1"/>
</dbReference>
<feature type="transmembrane region" description="Helical" evidence="1">
    <location>
        <begin position="6"/>
        <end position="31"/>
    </location>
</feature>
<keyword evidence="1" id="KW-1133">Transmembrane helix</keyword>
<proteinExistence type="predicted"/>
<keyword evidence="1" id="KW-0812">Transmembrane</keyword>
<evidence type="ECO:0000313" key="3">
    <source>
        <dbReference type="EMBL" id="MDP2538624.1"/>
    </source>
</evidence>
<evidence type="ECO:0000256" key="1">
    <source>
        <dbReference type="SAM" id="Phobius"/>
    </source>
</evidence>
<name>A0AA90SS70_9HELI</name>
<dbReference type="Proteomes" id="UP001240777">
    <property type="component" value="Unassembled WGS sequence"/>
</dbReference>
<organism evidence="3 4">
    <name type="scientific">Helicobacter cappadocius</name>
    <dbReference type="NCBI Taxonomy" id="3063998"/>
    <lineage>
        <taxon>Bacteria</taxon>
        <taxon>Pseudomonadati</taxon>
        <taxon>Campylobacterota</taxon>
        <taxon>Epsilonproteobacteria</taxon>
        <taxon>Campylobacterales</taxon>
        <taxon>Helicobacteraceae</taxon>
        <taxon>Helicobacter</taxon>
    </lineage>
</organism>
<keyword evidence="1" id="KW-0472">Membrane</keyword>
<dbReference type="AlphaFoldDB" id="A0AA90SS70"/>
<evidence type="ECO:0000313" key="5">
    <source>
        <dbReference type="Proteomes" id="UP001240777"/>
    </source>
</evidence>
<keyword evidence="5" id="KW-1185">Reference proteome</keyword>
<dbReference type="EMBL" id="JAUYZK010000002">
    <property type="protein sequence ID" value="MDP2538624.1"/>
    <property type="molecule type" value="Genomic_DNA"/>
</dbReference>
<protein>
    <submittedName>
        <fullName evidence="3">TonB C-terminal domain-containing protein</fullName>
    </submittedName>
</protein>
<accession>A0AA90SS70</accession>
<reference evidence="2" key="2">
    <citation type="submission" date="2023-07" db="EMBL/GenBank/DDBJ databases">
        <authorList>
            <person name="Aydin F."/>
            <person name="Tarhane S."/>
            <person name="Saticioglu I.B."/>
            <person name="Karakaya E."/>
            <person name="Abay S."/>
            <person name="Guran O."/>
            <person name="Bozkurt E."/>
            <person name="Uzum N."/>
            <person name="Olgun K."/>
            <person name="Jablonski D."/>
        </authorList>
    </citation>
    <scope>NUCLEOTIDE SEQUENCE</scope>
    <source>
        <strain evidence="2">Faydin-H75</strain>
    </source>
</reference>
<comment type="caution">
    <text evidence="3">The sequence shown here is derived from an EMBL/GenBank/DDBJ whole genome shotgun (WGS) entry which is preliminary data.</text>
</comment>
<evidence type="ECO:0000313" key="4">
    <source>
        <dbReference type="Proteomes" id="UP001177258"/>
    </source>
</evidence>
<gene>
    <name evidence="2" type="ORF">Q5I04_02325</name>
    <name evidence="3" type="ORF">Q5I06_02330</name>
</gene>
<reference evidence="2 4" key="3">
    <citation type="journal article" date="2024" name="Syst. Appl. Microbiol.">
        <title>Helicobacter cappadocius sp. nov., from lizards: The first psychrotrophic Helicobacter species.</title>
        <authorList>
            <person name="Aydin F."/>
            <person name="Tarhane S."/>
            <person name="Karakaya E."/>
            <person name="Abay S."/>
            <person name="Kayman T."/>
            <person name="Guran O."/>
            <person name="Bozkurt E."/>
            <person name="Uzum N."/>
            <person name="Avci A."/>
            <person name="Olgun K."/>
            <person name="Jablonski D."/>
            <person name="Guran C."/>
            <person name="Burcin Saticioglu I."/>
        </authorList>
    </citation>
    <scope>NUCLEOTIDE SEQUENCE [LARGE SCALE GENOMIC DNA]</scope>
    <source>
        <strain evidence="2">Faydin-H75</strain>
        <strain evidence="4">faydin-H76</strain>
    </source>
</reference>
<dbReference type="EMBL" id="JAUPEV010000002">
    <property type="protein sequence ID" value="MDO7252756.1"/>
    <property type="molecule type" value="Genomic_DNA"/>
</dbReference>
<dbReference type="Proteomes" id="UP001177258">
    <property type="component" value="Unassembled WGS sequence"/>
</dbReference>
<reference evidence="3 5" key="1">
    <citation type="submission" date="2023-07" db="EMBL/GenBank/DDBJ databases">
        <title>Unpublished Manusciprt.</title>
        <authorList>
            <person name="Aydin F."/>
            <person name="Tarhane S."/>
            <person name="Saticioglu I.B."/>
            <person name="Karakaya E."/>
            <person name="Abay S."/>
            <person name="Guran O."/>
            <person name="Bozkurt E."/>
            <person name="Uzum N."/>
            <person name="Olgun K."/>
            <person name="Jablonski D."/>
        </authorList>
    </citation>
    <scope>NUCLEOTIDE SEQUENCE</scope>
    <source>
        <strain evidence="5">faydin-H75</strain>
        <strain evidence="3">Faydin-H76</strain>
    </source>
</reference>
<evidence type="ECO:0000313" key="2">
    <source>
        <dbReference type="EMBL" id="MDO7252756.1"/>
    </source>
</evidence>
<sequence length="238" mass="27074">MNTKKLFILSGIFSVAIYFIVIFSLIFGFNLSNPKRYVSKSDTSIEQSISIDAIVSSFEKQDQEDKGGSPVEGTGIKDIFSSIDSETQPTDEISDNRDEIAKNLELNKKRKKAFEEIQGNLQNINSKLQNIRNKTIDIKSQTPKPDTSDGLYDEWFSKVYKILYSKWNASFYQNASVSVLLTITDNGDFSYKILRYSRYDEYNKSVQALLDSLQGKKFPPYPKGKSISIEVNFKTEGN</sequence>